<protein>
    <submittedName>
        <fullName evidence="1">Uncharacterized protein</fullName>
    </submittedName>
</protein>
<sequence length="108" mass="12276">MATVHGQTAKGGAASWAMFQQPCRGGKAARWSRDLGGWAVRRRPWLGTNWLSFFSSFQSSLLCFVPLYRDRKGGGQGVECGMDWRWRWLLVIEHGLDWIDAMMEIGIL</sequence>
<dbReference type="Proteomes" id="UP001457282">
    <property type="component" value="Unassembled WGS sequence"/>
</dbReference>
<dbReference type="AlphaFoldDB" id="A0AAW1WAZ0"/>
<proteinExistence type="predicted"/>
<comment type="caution">
    <text evidence="1">The sequence shown here is derived from an EMBL/GenBank/DDBJ whole genome shotgun (WGS) entry which is preliminary data.</text>
</comment>
<organism evidence="1 2">
    <name type="scientific">Rubus argutus</name>
    <name type="common">Southern blackberry</name>
    <dbReference type="NCBI Taxonomy" id="59490"/>
    <lineage>
        <taxon>Eukaryota</taxon>
        <taxon>Viridiplantae</taxon>
        <taxon>Streptophyta</taxon>
        <taxon>Embryophyta</taxon>
        <taxon>Tracheophyta</taxon>
        <taxon>Spermatophyta</taxon>
        <taxon>Magnoliopsida</taxon>
        <taxon>eudicotyledons</taxon>
        <taxon>Gunneridae</taxon>
        <taxon>Pentapetalae</taxon>
        <taxon>rosids</taxon>
        <taxon>fabids</taxon>
        <taxon>Rosales</taxon>
        <taxon>Rosaceae</taxon>
        <taxon>Rosoideae</taxon>
        <taxon>Rosoideae incertae sedis</taxon>
        <taxon>Rubus</taxon>
    </lineage>
</organism>
<evidence type="ECO:0000313" key="1">
    <source>
        <dbReference type="EMBL" id="KAK9921907.1"/>
    </source>
</evidence>
<evidence type="ECO:0000313" key="2">
    <source>
        <dbReference type="Proteomes" id="UP001457282"/>
    </source>
</evidence>
<keyword evidence="2" id="KW-1185">Reference proteome</keyword>
<name>A0AAW1WAZ0_RUBAR</name>
<dbReference type="EMBL" id="JBEDUW010000006">
    <property type="protein sequence ID" value="KAK9921907.1"/>
    <property type="molecule type" value="Genomic_DNA"/>
</dbReference>
<gene>
    <name evidence="1" type="ORF">M0R45_030400</name>
</gene>
<reference evidence="1 2" key="1">
    <citation type="journal article" date="2023" name="G3 (Bethesda)">
        <title>A chromosome-length genome assembly and annotation of blackberry (Rubus argutus, cv. 'Hillquist').</title>
        <authorList>
            <person name="Bruna T."/>
            <person name="Aryal R."/>
            <person name="Dudchenko O."/>
            <person name="Sargent D.J."/>
            <person name="Mead D."/>
            <person name="Buti M."/>
            <person name="Cavallini A."/>
            <person name="Hytonen T."/>
            <person name="Andres J."/>
            <person name="Pham M."/>
            <person name="Weisz D."/>
            <person name="Mascagni F."/>
            <person name="Usai G."/>
            <person name="Natali L."/>
            <person name="Bassil N."/>
            <person name="Fernandez G.E."/>
            <person name="Lomsadze A."/>
            <person name="Armour M."/>
            <person name="Olukolu B."/>
            <person name="Poorten T."/>
            <person name="Britton C."/>
            <person name="Davik J."/>
            <person name="Ashrafi H."/>
            <person name="Aiden E.L."/>
            <person name="Borodovsky M."/>
            <person name="Worthington M."/>
        </authorList>
    </citation>
    <scope>NUCLEOTIDE SEQUENCE [LARGE SCALE GENOMIC DNA]</scope>
    <source>
        <strain evidence="1">PI 553951</strain>
    </source>
</reference>
<accession>A0AAW1WAZ0</accession>